<feature type="region of interest" description="Disordered" evidence="15">
    <location>
        <begin position="1260"/>
        <end position="1340"/>
    </location>
</feature>
<dbReference type="EMBL" id="CAWYQH010000100">
    <property type="protein sequence ID" value="CAK8685521.1"/>
    <property type="molecule type" value="Genomic_DNA"/>
</dbReference>
<dbReference type="Gene3D" id="1.20.1480.20">
    <property type="entry name" value="MAST3 pre-PK domain-like"/>
    <property type="match status" value="1"/>
</dbReference>
<feature type="compositionally biased region" description="Basic and acidic residues" evidence="15">
    <location>
        <begin position="1724"/>
        <end position="1733"/>
    </location>
</feature>
<feature type="compositionally biased region" description="Polar residues" evidence="15">
    <location>
        <begin position="1266"/>
        <end position="1279"/>
    </location>
</feature>
<feature type="compositionally biased region" description="Basic residues" evidence="15">
    <location>
        <begin position="1504"/>
        <end position="1522"/>
    </location>
</feature>
<dbReference type="PROSITE" id="PS51285">
    <property type="entry name" value="AGC_KINASE_CTER"/>
    <property type="match status" value="1"/>
</dbReference>
<feature type="domain" description="AGC-kinase C-terminal" evidence="18">
    <location>
        <begin position="849"/>
        <end position="920"/>
    </location>
</feature>
<keyword evidence="6" id="KW-0723">Serine/threonine-protein kinase</keyword>
<keyword evidence="7" id="KW-0597">Phosphoprotein</keyword>
<comment type="caution">
    <text evidence="19">The sequence shown here is derived from an EMBL/GenBank/DDBJ whole genome shotgun (WGS) entry which is preliminary data.</text>
</comment>
<dbReference type="Pfam" id="PF00595">
    <property type="entry name" value="PDZ"/>
    <property type="match status" value="1"/>
</dbReference>
<evidence type="ECO:0000256" key="2">
    <source>
        <dbReference type="ARBA" id="ARBA00004496"/>
    </source>
</evidence>
<reference evidence="19 20" key="1">
    <citation type="submission" date="2024-02" db="EMBL/GenBank/DDBJ databases">
        <authorList>
            <person name="Daric V."/>
            <person name="Darras S."/>
        </authorList>
    </citation>
    <scope>NUCLEOTIDE SEQUENCE [LARGE SCALE GENOMIC DNA]</scope>
</reference>
<dbReference type="PANTHER" id="PTHR24356">
    <property type="entry name" value="SERINE/THREONINE-PROTEIN KINASE"/>
    <property type="match status" value="1"/>
</dbReference>
<keyword evidence="5" id="KW-0963">Cytoplasm</keyword>
<feature type="compositionally biased region" description="Basic and acidic residues" evidence="15">
    <location>
        <begin position="1297"/>
        <end position="1308"/>
    </location>
</feature>
<evidence type="ECO:0000256" key="9">
    <source>
        <dbReference type="ARBA" id="ARBA00022741"/>
    </source>
</evidence>
<feature type="compositionally biased region" description="Polar residues" evidence="15">
    <location>
        <begin position="1524"/>
        <end position="1546"/>
    </location>
</feature>
<organism evidence="19 20">
    <name type="scientific">Clavelina lepadiformis</name>
    <name type="common">Light-bulb sea squirt</name>
    <name type="synonym">Ascidia lepadiformis</name>
    <dbReference type="NCBI Taxonomy" id="159417"/>
    <lineage>
        <taxon>Eukaryota</taxon>
        <taxon>Metazoa</taxon>
        <taxon>Chordata</taxon>
        <taxon>Tunicata</taxon>
        <taxon>Ascidiacea</taxon>
        <taxon>Aplousobranchia</taxon>
        <taxon>Clavelinidae</taxon>
        <taxon>Clavelina</taxon>
    </lineage>
</organism>
<feature type="compositionally biased region" description="Polar residues" evidence="15">
    <location>
        <begin position="966"/>
        <end position="976"/>
    </location>
</feature>
<dbReference type="EC" id="2.7.11.1" evidence="4"/>
<dbReference type="PROSITE" id="PS50106">
    <property type="entry name" value="PDZ"/>
    <property type="match status" value="1"/>
</dbReference>
<keyword evidence="10" id="KW-0418">Kinase</keyword>
<evidence type="ECO:0000256" key="10">
    <source>
        <dbReference type="ARBA" id="ARBA00022777"/>
    </source>
</evidence>
<feature type="region of interest" description="Disordered" evidence="15">
    <location>
        <begin position="1622"/>
        <end position="1641"/>
    </location>
</feature>
<dbReference type="Gene3D" id="1.10.510.10">
    <property type="entry name" value="Transferase(Phosphotransferase) domain 1"/>
    <property type="match status" value="1"/>
</dbReference>
<feature type="compositionally biased region" description="Basic and acidic residues" evidence="15">
    <location>
        <begin position="948"/>
        <end position="962"/>
    </location>
</feature>
<feature type="compositionally biased region" description="Basic and acidic residues" evidence="15">
    <location>
        <begin position="1006"/>
        <end position="1016"/>
    </location>
</feature>
<feature type="domain" description="PDZ" evidence="17">
    <location>
        <begin position="1404"/>
        <end position="1485"/>
    </location>
</feature>
<feature type="region of interest" description="Disordered" evidence="15">
    <location>
        <begin position="1676"/>
        <end position="1753"/>
    </location>
</feature>
<evidence type="ECO:0000256" key="4">
    <source>
        <dbReference type="ARBA" id="ARBA00012513"/>
    </source>
</evidence>
<evidence type="ECO:0000256" key="8">
    <source>
        <dbReference type="ARBA" id="ARBA00022679"/>
    </source>
</evidence>
<dbReference type="InterPro" id="IPR036034">
    <property type="entry name" value="PDZ_sf"/>
</dbReference>
<evidence type="ECO:0000313" key="19">
    <source>
        <dbReference type="EMBL" id="CAK8685521.1"/>
    </source>
</evidence>
<keyword evidence="12" id="KW-0460">Magnesium</keyword>
<dbReference type="InterPro" id="IPR015022">
    <property type="entry name" value="MAST_pre-PK_dom"/>
</dbReference>
<feature type="domain" description="Protein kinase" evidence="16">
    <location>
        <begin position="576"/>
        <end position="848"/>
    </location>
</feature>
<evidence type="ECO:0000256" key="11">
    <source>
        <dbReference type="ARBA" id="ARBA00022840"/>
    </source>
</evidence>
<dbReference type="SUPFAM" id="SSF50156">
    <property type="entry name" value="PDZ domain-like"/>
    <property type="match status" value="1"/>
</dbReference>
<protein>
    <recommendedName>
        <fullName evidence="4">non-specific serine/threonine protein kinase</fullName>
        <ecNumber evidence="4">2.7.11.1</ecNumber>
    </recommendedName>
</protein>
<keyword evidence="8" id="KW-0808">Transferase</keyword>
<evidence type="ECO:0000256" key="6">
    <source>
        <dbReference type="ARBA" id="ARBA00022527"/>
    </source>
</evidence>
<keyword evidence="9" id="KW-0547">Nucleotide-binding</keyword>
<feature type="compositionally biased region" description="Polar residues" evidence="15">
    <location>
        <begin position="1189"/>
        <end position="1207"/>
    </location>
</feature>
<evidence type="ECO:0000259" key="18">
    <source>
        <dbReference type="PROSITE" id="PS51285"/>
    </source>
</evidence>
<feature type="compositionally biased region" description="Polar residues" evidence="15">
    <location>
        <begin position="1313"/>
        <end position="1325"/>
    </location>
</feature>
<evidence type="ECO:0000259" key="17">
    <source>
        <dbReference type="PROSITE" id="PS50106"/>
    </source>
</evidence>
<comment type="subcellular location">
    <subcellularLocation>
        <location evidence="2">Cytoplasm</location>
    </subcellularLocation>
</comment>
<feature type="region of interest" description="Disordered" evidence="15">
    <location>
        <begin position="1363"/>
        <end position="1405"/>
    </location>
</feature>
<dbReference type="SMART" id="SM00220">
    <property type="entry name" value="S_TKc"/>
    <property type="match status" value="1"/>
</dbReference>
<feature type="region of interest" description="Disordered" evidence="15">
    <location>
        <begin position="912"/>
        <end position="1016"/>
    </location>
</feature>
<feature type="compositionally biased region" description="Low complexity" evidence="15">
    <location>
        <begin position="1688"/>
        <end position="1708"/>
    </location>
</feature>
<gene>
    <name evidence="19" type="ORF">CVLEPA_LOCUS16645</name>
</gene>
<feature type="region of interest" description="Disordered" evidence="15">
    <location>
        <begin position="1159"/>
        <end position="1225"/>
    </location>
</feature>
<keyword evidence="11" id="KW-0067">ATP-binding</keyword>
<evidence type="ECO:0000256" key="15">
    <source>
        <dbReference type="SAM" id="MobiDB-lite"/>
    </source>
</evidence>
<dbReference type="Gene3D" id="3.30.200.20">
    <property type="entry name" value="Phosphorylase Kinase, domain 1"/>
    <property type="match status" value="1"/>
</dbReference>
<accession>A0ABP0G106</accession>
<comment type="cofactor">
    <cofactor evidence="1">
        <name>Mg(2+)</name>
        <dbReference type="ChEBI" id="CHEBI:18420"/>
    </cofactor>
</comment>
<dbReference type="SMART" id="SM00228">
    <property type="entry name" value="PDZ"/>
    <property type="match status" value="1"/>
</dbReference>
<dbReference type="SUPFAM" id="SSF56112">
    <property type="entry name" value="Protein kinase-like (PK-like)"/>
    <property type="match status" value="1"/>
</dbReference>
<feature type="region of interest" description="Disordered" evidence="15">
    <location>
        <begin position="1231"/>
        <end position="1250"/>
    </location>
</feature>
<evidence type="ECO:0000256" key="5">
    <source>
        <dbReference type="ARBA" id="ARBA00022490"/>
    </source>
</evidence>
<dbReference type="InterPro" id="IPR011009">
    <property type="entry name" value="Kinase-like_dom_sf"/>
</dbReference>
<dbReference type="InterPro" id="IPR001478">
    <property type="entry name" value="PDZ"/>
</dbReference>
<dbReference type="Pfam" id="PF00069">
    <property type="entry name" value="Pkinase"/>
    <property type="match status" value="1"/>
</dbReference>
<dbReference type="PROSITE" id="PS50011">
    <property type="entry name" value="PROTEIN_KINASE_DOM"/>
    <property type="match status" value="1"/>
</dbReference>
<evidence type="ECO:0000256" key="7">
    <source>
        <dbReference type="ARBA" id="ARBA00022553"/>
    </source>
</evidence>
<dbReference type="InterPro" id="IPR050236">
    <property type="entry name" value="Ser_Thr_kinase_AGC"/>
</dbReference>
<dbReference type="SUPFAM" id="SSF140482">
    <property type="entry name" value="MAST3 pre-PK domain-like"/>
    <property type="match status" value="1"/>
</dbReference>
<dbReference type="InterPro" id="IPR000961">
    <property type="entry name" value="AGC-kinase_C"/>
</dbReference>
<dbReference type="InterPro" id="IPR008271">
    <property type="entry name" value="Ser/Thr_kinase_AS"/>
</dbReference>
<dbReference type="InterPro" id="IPR023142">
    <property type="entry name" value="MAST_pre-PK_dom_sf"/>
</dbReference>
<dbReference type="PROSITE" id="PS00108">
    <property type="entry name" value="PROTEIN_KINASE_ST"/>
    <property type="match status" value="1"/>
</dbReference>
<evidence type="ECO:0000256" key="3">
    <source>
        <dbReference type="ARBA" id="ARBA00009903"/>
    </source>
</evidence>
<feature type="compositionally biased region" description="Basic residues" evidence="15">
    <location>
        <begin position="921"/>
        <end position="938"/>
    </location>
</feature>
<evidence type="ECO:0000259" key="16">
    <source>
        <dbReference type="PROSITE" id="PS50011"/>
    </source>
</evidence>
<comment type="catalytic activity">
    <reaction evidence="14">
        <text>L-seryl-[protein] + ATP = O-phospho-L-seryl-[protein] + ADP + H(+)</text>
        <dbReference type="Rhea" id="RHEA:17989"/>
        <dbReference type="Rhea" id="RHEA-COMP:9863"/>
        <dbReference type="Rhea" id="RHEA-COMP:11604"/>
        <dbReference type="ChEBI" id="CHEBI:15378"/>
        <dbReference type="ChEBI" id="CHEBI:29999"/>
        <dbReference type="ChEBI" id="CHEBI:30616"/>
        <dbReference type="ChEBI" id="CHEBI:83421"/>
        <dbReference type="ChEBI" id="CHEBI:456216"/>
        <dbReference type="EC" id="2.7.11.1"/>
    </reaction>
</comment>
<feature type="compositionally biased region" description="Low complexity" evidence="15">
    <location>
        <begin position="1622"/>
        <end position="1637"/>
    </location>
</feature>
<keyword evidence="20" id="KW-1185">Reference proteome</keyword>
<dbReference type="PANTHER" id="PTHR24356:SF414">
    <property type="entry name" value="NON-SPECIFIC SERINE_THREONINE PROTEIN KINASE"/>
    <property type="match status" value="1"/>
</dbReference>
<feature type="compositionally biased region" description="Polar residues" evidence="15">
    <location>
        <begin position="1172"/>
        <end position="1181"/>
    </location>
</feature>
<feature type="compositionally biased region" description="Basic residues" evidence="15">
    <location>
        <begin position="1550"/>
        <end position="1564"/>
    </location>
</feature>
<name>A0ABP0G106_CLALP</name>
<feature type="compositionally biased region" description="Polar residues" evidence="15">
    <location>
        <begin position="984"/>
        <end position="1005"/>
    </location>
</feature>
<dbReference type="CDD" id="cd05609">
    <property type="entry name" value="STKc_MAST"/>
    <property type="match status" value="1"/>
</dbReference>
<evidence type="ECO:0000256" key="14">
    <source>
        <dbReference type="ARBA" id="ARBA00048679"/>
    </source>
</evidence>
<evidence type="ECO:0000256" key="13">
    <source>
        <dbReference type="ARBA" id="ARBA00047899"/>
    </source>
</evidence>
<feature type="compositionally biased region" description="Low complexity" evidence="15">
    <location>
        <begin position="1367"/>
        <end position="1396"/>
    </location>
</feature>
<evidence type="ECO:0000256" key="1">
    <source>
        <dbReference type="ARBA" id="ARBA00001946"/>
    </source>
</evidence>
<comment type="catalytic activity">
    <reaction evidence="13">
        <text>L-threonyl-[protein] + ATP = O-phospho-L-threonyl-[protein] + ADP + H(+)</text>
        <dbReference type="Rhea" id="RHEA:46608"/>
        <dbReference type="Rhea" id="RHEA-COMP:11060"/>
        <dbReference type="Rhea" id="RHEA-COMP:11605"/>
        <dbReference type="ChEBI" id="CHEBI:15378"/>
        <dbReference type="ChEBI" id="CHEBI:30013"/>
        <dbReference type="ChEBI" id="CHEBI:30616"/>
        <dbReference type="ChEBI" id="CHEBI:61977"/>
        <dbReference type="ChEBI" id="CHEBI:456216"/>
        <dbReference type="EC" id="2.7.11.1"/>
    </reaction>
</comment>
<feature type="region of interest" description="Disordered" evidence="15">
    <location>
        <begin position="1504"/>
        <end position="1576"/>
    </location>
</feature>
<dbReference type="InterPro" id="IPR000719">
    <property type="entry name" value="Prot_kinase_dom"/>
</dbReference>
<dbReference type="InterPro" id="IPR037711">
    <property type="entry name" value="MAST"/>
</dbReference>
<evidence type="ECO:0000313" key="20">
    <source>
        <dbReference type="Proteomes" id="UP001642483"/>
    </source>
</evidence>
<sequence>MDATKQESSDLRSLQQSISLSDELHTLLSTCGAAHLRQTFPVNFTVNEFQHLTKKDLQNVKVILQSASPNAKDEYNVPDGRDLEDLLQAVGKSIEMNNYRNDDDEVEEKYETTVFPTAPIPKEDIIHSTIQPFDFASSIPASFRFQRQFSDHAIARRGSLASLPTQISNKFSTLRRDSSFSISESQSNAAETSNLVRMRNKLLGNSDPSLNSSFKDMNISRRNSITPSPRNIHRQSSLMVSSPTFTNRPLSPGILGQAVTSPMDSPRNLSPSNQPAHFSFGPSYVASKPRSLMAAIDGRRWSVASLPASSGYGTNTPSSVLSSSACSSQDRLHQLPSQPTADQLTYLSKQFCSSESINDEDPSGCRSPFRLRSRSLSPSRIPVSQNSEVVMMNNVYRERFPKAVAQMEEKLKQFIESSKQGIETSVSDAAWSFVQHQVMEMARCCLNMSQENKLTAGYFYKMSENLETLLTEAQKKSGGCGSSVTKLVKRLLMIVSRPARLLECLEFNPEEFYHFLESAENVAKENMHFIGTDIPQYIVQRLGLTKTADKVQSSGSDSEGNDGKEKQQPLVCEEDFATIKLISNGAYGAVYLVRHKETRQRFALKKINKHNLVLRNQVEQVYAERDILTFVENPFVVTMYCSFQTKHYLCMVMEYVEGGDVASLIKNICVLPDEVAQMYFAETVLALEYLHNFGVVHRDLKPDNLLITSMGHIKLTDFGLSKVGLMSRTTNMYESHIETQQVFVDRQVHGTPEYIAPEVVLRQGYGPPVDWWSAGICLYEFLVGCVPFFGQTPDDLFMQAINDEIEWPSGDEALSEQAVDLISCLLNRDPLVRLGSRGAYEVKSHSYFESMDWNNLLRQKAQFIPQLDDDEDTSYFDTRSDRYGHESSMLEVSECDELDDSMIELANFSSSTKRYSQTLRTPRKGKRESSPKAKRSLHPRMPPSFESPGHDAAVHSDQRAEETPQIVGSTPEMSSRTAKHSESDSSLCSRHSSESYQESYLPSHSNEFDNGSHRNESLSIDNSIGFDNAMFEFKRQSSDSSVASGSGNSSPLLRSSHYATDDKTWLTSTPNASLPLGMKKVYNNKTGCNLSDTTSPLVTNNKFCAMPDVSVSKSPEVGSLTSMKKSRSMSADSPLLHCSEFDSFMERSQNEKMKAPVSEIETSSSHHLHPLYTSSGNNSVSSDDRSVLDHSSLQLKLTASPLHPQQTAHRKHRYRRMSSCSSAGSLNHLSSTMLGSSTSRSSSSLPVEKIMDPSVVTPVCRGRKQFSPNNSTSSESNIADSPRLLMPVVSRSNSHRSNKEPSLEEVLQRRLTHTSGHSASRSRNLSGEVKRSRSFKRSMIKSSSASSLQLVIPAAAIDDSLPPSPLASPRSSYPVPTSVLSNPSSRDSSPGRSFSPIPGTPRPPMVIHRSARGLGFGFKMQGIPVFFGNTGNSFAVHHIVTSVDEKGPSYAVGLRVGDLITHINNEIVQGLVHTDVLQMMYKSNKITVQAVPLESTSIQVGKRKKDKSRFKLIRRKQKKPGHTRSGSFHKSLSTSINLPAASTSSPLHGYNKHKRKGSLVRRRPLGGDTRGQSPLLTSARNLLAKVKPSASLDDAVASSQVVTPLVDSDTSLSQATLCNLSGSLSNSSSKSTPQNLSGKSHNVLTKSSNVCATPSSVTPSRPISLQCLTHKLARSIRSSRRKSTGHIPLSPLARVPSPSRSPLLSDSANHSKDSSSGDLSTNHSRLESLPSKESHKHKVVMSKSHDGTKSSKR</sequence>
<feature type="compositionally biased region" description="Low complexity" evidence="15">
    <location>
        <begin position="1231"/>
        <end position="1245"/>
    </location>
</feature>
<feature type="compositionally biased region" description="Basic and acidic residues" evidence="15">
    <location>
        <begin position="1743"/>
        <end position="1753"/>
    </location>
</feature>
<dbReference type="Gene3D" id="2.30.42.10">
    <property type="match status" value="1"/>
</dbReference>
<evidence type="ECO:0000256" key="12">
    <source>
        <dbReference type="ARBA" id="ARBA00022842"/>
    </source>
</evidence>
<dbReference type="Proteomes" id="UP001642483">
    <property type="component" value="Unassembled WGS sequence"/>
</dbReference>
<dbReference type="Pfam" id="PF08926">
    <property type="entry name" value="DUF1908"/>
    <property type="match status" value="1"/>
</dbReference>
<proteinExistence type="inferred from homology"/>
<comment type="similarity">
    <text evidence="3">Belongs to the protein kinase superfamily. AGC Ser/Thr protein kinase family.</text>
</comment>